<feature type="compositionally biased region" description="Low complexity" evidence="1">
    <location>
        <begin position="31"/>
        <end position="88"/>
    </location>
</feature>
<dbReference type="RefSeq" id="WP_181191928.1">
    <property type="nucleotide sequence ID" value="NZ_JABFED010000002.1"/>
</dbReference>
<evidence type="ECO:0000256" key="1">
    <source>
        <dbReference type="SAM" id="MobiDB-lite"/>
    </source>
</evidence>
<sequence length="156" mass="16028">MKRISTAAVAAATAMSLATVPAFAQDADTAPTVSTTTESKPTTTESKPTTTESKPTTTESKPTTTESKPTTTESKPTTTGSKPTNNTKQDSNSSGSSQGTLVAVLSGTLGAVLTTSLIVLSDPRGANKIIDLVNNQFGLGIPHLNVPKIQLPNLPF</sequence>
<feature type="compositionally biased region" description="Polar residues" evidence="1">
    <location>
        <begin position="89"/>
        <end position="98"/>
    </location>
</feature>
<dbReference type="EMBL" id="JABFED010000002">
    <property type="protein sequence ID" value="MBA1837231.1"/>
    <property type="molecule type" value="Genomic_DNA"/>
</dbReference>
<keyword evidence="4" id="KW-1185">Reference proteome</keyword>
<evidence type="ECO:0000313" key="3">
    <source>
        <dbReference type="EMBL" id="MBA1837231.1"/>
    </source>
</evidence>
<protein>
    <submittedName>
        <fullName evidence="3">Uncharacterized protein</fullName>
    </submittedName>
</protein>
<reference evidence="3 4" key="1">
    <citation type="submission" date="2020-05" db="EMBL/GenBank/DDBJ databases">
        <title>Descriptions of Corynebacterium xxxx sp. nov., Corynebacterium yyyy sp. nov. and Corynebacterium zzzz sp. nov.</title>
        <authorList>
            <person name="Zhang G."/>
        </authorList>
    </citation>
    <scope>NUCLEOTIDE SEQUENCE [LARGE SCALE GENOMIC DNA]</scope>
    <source>
        <strain evidence="4">zg-913</strain>
    </source>
</reference>
<proteinExistence type="predicted"/>
<evidence type="ECO:0000256" key="2">
    <source>
        <dbReference type="SAM" id="SignalP"/>
    </source>
</evidence>
<organism evidence="3 4">
    <name type="scientific">Corynebacterium wankanglinii</name>
    <dbReference type="NCBI Taxonomy" id="2735136"/>
    <lineage>
        <taxon>Bacteria</taxon>
        <taxon>Bacillati</taxon>
        <taxon>Actinomycetota</taxon>
        <taxon>Actinomycetes</taxon>
        <taxon>Mycobacteriales</taxon>
        <taxon>Corynebacteriaceae</taxon>
        <taxon>Corynebacterium</taxon>
    </lineage>
</organism>
<comment type="caution">
    <text evidence="3">The sequence shown here is derived from an EMBL/GenBank/DDBJ whole genome shotgun (WGS) entry which is preliminary data.</text>
</comment>
<accession>A0A7H0K913</accession>
<feature type="chain" id="PRO_5043490175" evidence="2">
    <location>
        <begin position="25"/>
        <end position="156"/>
    </location>
</feature>
<gene>
    <name evidence="3" type="ORF">HMA55_04825</name>
</gene>
<evidence type="ECO:0000313" key="4">
    <source>
        <dbReference type="Proteomes" id="UP000577408"/>
    </source>
</evidence>
<feature type="signal peptide" evidence="2">
    <location>
        <begin position="1"/>
        <end position="24"/>
    </location>
</feature>
<feature type="region of interest" description="Disordered" evidence="1">
    <location>
        <begin position="24"/>
        <end position="98"/>
    </location>
</feature>
<dbReference type="AlphaFoldDB" id="A0A7H0K913"/>
<dbReference type="Proteomes" id="UP000577408">
    <property type="component" value="Unassembled WGS sequence"/>
</dbReference>
<name>A0A7H0K913_9CORY</name>
<keyword evidence="2" id="KW-0732">Signal</keyword>